<dbReference type="SUPFAM" id="SSF51735">
    <property type="entry name" value="NAD(P)-binding Rossmann-fold domains"/>
    <property type="match status" value="1"/>
</dbReference>
<sequence length="349" mass="38858">MIFMDKLKLGVIGVGGIAQNRHIPALQKLNHLVEIVGVQDINQELAKKVSSQFQIPNVFSEYGEMFKSVDAVVICTPNKFHAEITVSALNAGVHVFCEKPMAMNREECDAMIEAANQSGKELAIGYHYRFTDAAIAARRAIDEGVVGDALVTRVQALRRRKVPGWGVFTNKQLQGGGSLIDYGCHLLDLALWLQTDAKPVEVLGKTYNRLSKTPNQINDWGTFDHETFEVDDHVSSFITFEDGSTMQFECSWSANIKEDKMHLSMSGVDGGINLYPFEIYQPRFGTFFNEQAYAEHNENIAAERQTLNFVNSCLGLESLVVKPEEARRVSALIDAIYESSEQGTSVKIK</sequence>
<dbReference type="InterPro" id="IPR000683">
    <property type="entry name" value="Gfo/Idh/MocA-like_OxRdtase_N"/>
</dbReference>
<gene>
    <name evidence="3" type="ORF">CEP64_00245</name>
</gene>
<dbReference type="KEGG" id="sscu:CEP64_00245"/>
<dbReference type="InterPro" id="IPR052515">
    <property type="entry name" value="Gfo/Idh/MocA_Oxidoreductase"/>
</dbReference>
<accession>A0AAI8DGA2</accession>
<dbReference type="EMBL" id="CP022046">
    <property type="protein sequence ID" value="ASE33080.1"/>
    <property type="molecule type" value="Genomic_DNA"/>
</dbReference>
<dbReference type="AlphaFoldDB" id="A0AAI8DGA2"/>
<dbReference type="PANTHER" id="PTHR43249:SF1">
    <property type="entry name" value="D-GLUCOSIDE 3-DEHYDROGENASE"/>
    <property type="match status" value="1"/>
</dbReference>
<dbReference type="Pfam" id="PF22725">
    <property type="entry name" value="GFO_IDH_MocA_C3"/>
    <property type="match status" value="1"/>
</dbReference>
<evidence type="ECO:0000259" key="2">
    <source>
        <dbReference type="Pfam" id="PF22725"/>
    </source>
</evidence>
<evidence type="ECO:0000259" key="1">
    <source>
        <dbReference type="Pfam" id="PF01408"/>
    </source>
</evidence>
<dbReference type="InterPro" id="IPR055170">
    <property type="entry name" value="GFO_IDH_MocA-like_dom"/>
</dbReference>
<dbReference type="GO" id="GO:0000166">
    <property type="term" value="F:nucleotide binding"/>
    <property type="evidence" value="ECO:0007669"/>
    <property type="project" value="InterPro"/>
</dbReference>
<dbReference type="Pfam" id="PF01408">
    <property type="entry name" value="GFO_IDH_MocA"/>
    <property type="match status" value="1"/>
</dbReference>
<evidence type="ECO:0000313" key="3">
    <source>
        <dbReference type="EMBL" id="ASE33080.1"/>
    </source>
</evidence>
<protein>
    <submittedName>
        <fullName evidence="3">Gfo/Idh/MocA family oxidoreductase</fullName>
    </submittedName>
</protein>
<dbReference type="Proteomes" id="UP000197058">
    <property type="component" value="Chromosome"/>
</dbReference>
<reference evidence="4" key="1">
    <citation type="submission" date="2017-06" db="EMBL/GenBank/DDBJ databases">
        <title>FDA dAtabase for Regulatory Grade micrObial Sequences (FDA-ARGOS): Supporting development and validation of Infectious Disease Dx tests.</title>
        <authorList>
            <person name="Goldberg B."/>
            <person name="Campos J."/>
            <person name="Tallon L."/>
            <person name="Sadzewicz L."/>
            <person name="Sengamalay N."/>
            <person name="Ott S."/>
            <person name="Godinez A."/>
            <person name="Nagaraj S."/>
            <person name="Vavikolanu K."/>
            <person name="Nadendla S."/>
            <person name="George J."/>
            <person name="Geyer C."/>
            <person name="Sichtig H."/>
        </authorList>
    </citation>
    <scope>NUCLEOTIDE SEQUENCE [LARGE SCALE GENOMIC DNA]</scope>
    <source>
        <strain evidence="4">FDAARGOS_285</strain>
    </source>
</reference>
<organism evidence="3 4">
    <name type="scientific">Mammaliicoccus sciuri</name>
    <name type="common">Staphylococcus sciuri</name>
    <dbReference type="NCBI Taxonomy" id="1296"/>
    <lineage>
        <taxon>Bacteria</taxon>
        <taxon>Bacillati</taxon>
        <taxon>Bacillota</taxon>
        <taxon>Bacilli</taxon>
        <taxon>Bacillales</taxon>
        <taxon>Staphylococcaceae</taxon>
        <taxon>Mammaliicoccus</taxon>
    </lineage>
</organism>
<name>A0AAI8DGA2_MAMSC</name>
<dbReference type="InterPro" id="IPR036291">
    <property type="entry name" value="NAD(P)-bd_dom_sf"/>
</dbReference>
<evidence type="ECO:0000313" key="4">
    <source>
        <dbReference type="Proteomes" id="UP000197058"/>
    </source>
</evidence>
<feature type="domain" description="Gfo/Idh/MocA-like oxidoreductase N-terminal" evidence="1">
    <location>
        <begin position="8"/>
        <end position="126"/>
    </location>
</feature>
<proteinExistence type="predicted"/>
<feature type="domain" description="GFO/IDH/MocA-like oxidoreductase" evidence="2">
    <location>
        <begin position="136"/>
        <end position="264"/>
    </location>
</feature>
<dbReference type="Gene3D" id="3.40.50.720">
    <property type="entry name" value="NAD(P)-binding Rossmann-like Domain"/>
    <property type="match status" value="1"/>
</dbReference>
<dbReference type="PANTHER" id="PTHR43249">
    <property type="entry name" value="UDP-N-ACETYL-2-AMINO-2-DEOXY-D-GLUCURONATE OXIDASE"/>
    <property type="match status" value="1"/>
</dbReference>
<dbReference type="Gene3D" id="3.30.360.10">
    <property type="entry name" value="Dihydrodipicolinate Reductase, domain 2"/>
    <property type="match status" value="1"/>
</dbReference>
<dbReference type="SUPFAM" id="SSF55347">
    <property type="entry name" value="Glyceraldehyde-3-phosphate dehydrogenase-like, C-terminal domain"/>
    <property type="match status" value="1"/>
</dbReference>